<dbReference type="GO" id="GO:0005634">
    <property type="term" value="C:nucleus"/>
    <property type="evidence" value="ECO:0007669"/>
    <property type="project" value="TreeGrafter"/>
</dbReference>
<keyword evidence="2" id="KW-0804">Transcription</keyword>
<sequence length="379" mass="42766">MVRRTIKDEGDGIRCDKETEDEFPYEPKLTRAKTKELRMTQPAISWPISPSKKPSSSKCQVLIEQELSEDSSDEEYQPNDEEQEQSDEEKETNSLATSQDMPPPAPTNLSASESASNSDCSMPISWSQDGLFKIPQESIGQRTRSKLSLSDTPLETIEKAFVPPDITTDMYDSECDDENWKDFLTNFTEPLTADVNDTIDDYEADPEYNFLEDEEETDDREELRADRAVKVSKKELNELVAALFEYTDMMSSDDEDPRTHQQETLLIFQEDQPGQKEDPAPVIPKLVVVSDNSAQEENVTVVMPSEQRLGRVMMSSEQRLLLDQQMRKHVQLTTQHFLQTYAHPQLSSCASECKGILVSLKFLGGANANSAFNAANLPA</sequence>
<dbReference type="PANTHER" id="PTHR16088:SF3">
    <property type="entry name" value="GON-4-LIKE PROTEIN"/>
    <property type="match status" value="1"/>
</dbReference>
<evidence type="ECO:0000256" key="3">
    <source>
        <dbReference type="ARBA" id="ARBA00023242"/>
    </source>
</evidence>
<feature type="region of interest" description="Disordered" evidence="4">
    <location>
        <begin position="1"/>
        <end position="126"/>
    </location>
</feature>
<keyword evidence="1" id="KW-0805">Transcription regulation</keyword>
<gene>
    <name evidence="5" type="ORF">B7P43_G14926</name>
</gene>
<feature type="compositionally biased region" description="Basic and acidic residues" evidence="4">
    <location>
        <begin position="1"/>
        <end position="17"/>
    </location>
</feature>
<protein>
    <recommendedName>
        <fullName evidence="7">GON-4-like protein</fullName>
    </recommendedName>
</protein>
<dbReference type="AlphaFoldDB" id="A0A2J7QK87"/>
<evidence type="ECO:0000313" key="6">
    <source>
        <dbReference type="Proteomes" id="UP000235965"/>
    </source>
</evidence>
<dbReference type="EMBL" id="NEVH01013275">
    <property type="protein sequence ID" value="PNF28995.1"/>
    <property type="molecule type" value="Genomic_DNA"/>
</dbReference>
<evidence type="ECO:0008006" key="7">
    <source>
        <dbReference type="Google" id="ProtNLM"/>
    </source>
</evidence>
<dbReference type="GO" id="GO:0003712">
    <property type="term" value="F:transcription coregulator activity"/>
    <property type="evidence" value="ECO:0007669"/>
    <property type="project" value="TreeGrafter"/>
</dbReference>
<feature type="compositionally biased region" description="Low complexity" evidence="4">
    <location>
        <begin position="44"/>
        <end position="58"/>
    </location>
</feature>
<evidence type="ECO:0000313" key="5">
    <source>
        <dbReference type="EMBL" id="PNF28995.1"/>
    </source>
</evidence>
<feature type="non-terminal residue" evidence="5">
    <location>
        <position position="379"/>
    </location>
</feature>
<reference evidence="5 6" key="1">
    <citation type="submission" date="2017-12" db="EMBL/GenBank/DDBJ databases">
        <title>Hemimetabolous genomes reveal molecular basis of termite eusociality.</title>
        <authorList>
            <person name="Harrison M.C."/>
            <person name="Jongepier E."/>
            <person name="Robertson H.M."/>
            <person name="Arning N."/>
            <person name="Bitard-Feildel T."/>
            <person name="Chao H."/>
            <person name="Childers C.P."/>
            <person name="Dinh H."/>
            <person name="Doddapaneni H."/>
            <person name="Dugan S."/>
            <person name="Gowin J."/>
            <person name="Greiner C."/>
            <person name="Han Y."/>
            <person name="Hu H."/>
            <person name="Hughes D.S.T."/>
            <person name="Huylmans A.-K."/>
            <person name="Kemena C."/>
            <person name="Kremer L.P.M."/>
            <person name="Lee S.L."/>
            <person name="Lopez-Ezquerra A."/>
            <person name="Mallet L."/>
            <person name="Monroy-Kuhn J.M."/>
            <person name="Moser A."/>
            <person name="Murali S.C."/>
            <person name="Muzny D.M."/>
            <person name="Otani S."/>
            <person name="Piulachs M.-D."/>
            <person name="Poelchau M."/>
            <person name="Qu J."/>
            <person name="Schaub F."/>
            <person name="Wada-Katsumata A."/>
            <person name="Worley K.C."/>
            <person name="Xie Q."/>
            <person name="Ylla G."/>
            <person name="Poulsen M."/>
            <person name="Gibbs R.A."/>
            <person name="Schal C."/>
            <person name="Richards S."/>
            <person name="Belles X."/>
            <person name="Korb J."/>
            <person name="Bornberg-Bauer E."/>
        </authorList>
    </citation>
    <scope>NUCLEOTIDE SEQUENCE [LARGE SCALE GENOMIC DNA]</scope>
    <source>
        <tissue evidence="5">Whole body</tissue>
    </source>
</reference>
<feature type="compositionally biased region" description="Acidic residues" evidence="4">
    <location>
        <begin position="66"/>
        <end position="90"/>
    </location>
</feature>
<dbReference type="OrthoDB" id="6257037at2759"/>
<organism evidence="5 6">
    <name type="scientific">Cryptotermes secundus</name>
    <dbReference type="NCBI Taxonomy" id="105785"/>
    <lineage>
        <taxon>Eukaryota</taxon>
        <taxon>Metazoa</taxon>
        <taxon>Ecdysozoa</taxon>
        <taxon>Arthropoda</taxon>
        <taxon>Hexapoda</taxon>
        <taxon>Insecta</taxon>
        <taxon>Pterygota</taxon>
        <taxon>Neoptera</taxon>
        <taxon>Polyneoptera</taxon>
        <taxon>Dictyoptera</taxon>
        <taxon>Blattodea</taxon>
        <taxon>Blattoidea</taxon>
        <taxon>Termitoidae</taxon>
        <taxon>Kalotermitidae</taxon>
        <taxon>Cryptotermitinae</taxon>
        <taxon>Cryptotermes</taxon>
    </lineage>
</organism>
<dbReference type="InParanoid" id="A0A2J7QK87"/>
<name>A0A2J7QK87_9NEOP</name>
<comment type="caution">
    <text evidence="5">The sequence shown here is derived from an EMBL/GenBank/DDBJ whole genome shotgun (WGS) entry which is preliminary data.</text>
</comment>
<evidence type="ECO:0000256" key="2">
    <source>
        <dbReference type="ARBA" id="ARBA00023163"/>
    </source>
</evidence>
<keyword evidence="6" id="KW-1185">Reference proteome</keyword>
<feature type="compositionally biased region" description="Low complexity" evidence="4">
    <location>
        <begin position="110"/>
        <end position="121"/>
    </location>
</feature>
<dbReference type="STRING" id="105785.A0A2J7QK87"/>
<accession>A0A2J7QK87</accession>
<proteinExistence type="predicted"/>
<evidence type="ECO:0000256" key="4">
    <source>
        <dbReference type="SAM" id="MobiDB-lite"/>
    </source>
</evidence>
<dbReference type="GO" id="GO:0006355">
    <property type="term" value="P:regulation of DNA-templated transcription"/>
    <property type="evidence" value="ECO:0007669"/>
    <property type="project" value="TreeGrafter"/>
</dbReference>
<dbReference type="Proteomes" id="UP000235965">
    <property type="component" value="Unassembled WGS sequence"/>
</dbReference>
<keyword evidence="3" id="KW-0539">Nucleus</keyword>
<evidence type="ECO:0000256" key="1">
    <source>
        <dbReference type="ARBA" id="ARBA00023015"/>
    </source>
</evidence>
<dbReference type="InterPro" id="IPR052435">
    <property type="entry name" value="YY1-Transcr_Regul"/>
</dbReference>
<dbReference type="PANTHER" id="PTHR16088">
    <property type="entry name" value="YY1 ASSOCIATED PROTEIN-RELATED"/>
    <property type="match status" value="1"/>
</dbReference>